<gene>
    <name evidence="1" type="ORF">BU204_19305</name>
</gene>
<dbReference type="EMBL" id="MSIE01000035">
    <property type="protein sequence ID" value="OLF15868.1"/>
    <property type="molecule type" value="Genomic_DNA"/>
</dbReference>
<proteinExistence type="predicted"/>
<name>A0A1Q8CNF3_9PSEU</name>
<evidence type="ECO:0000313" key="1">
    <source>
        <dbReference type="EMBL" id="OLF15868.1"/>
    </source>
</evidence>
<organism evidence="1 2">
    <name type="scientific">Actinophytocola xanthii</name>
    <dbReference type="NCBI Taxonomy" id="1912961"/>
    <lineage>
        <taxon>Bacteria</taxon>
        <taxon>Bacillati</taxon>
        <taxon>Actinomycetota</taxon>
        <taxon>Actinomycetes</taxon>
        <taxon>Pseudonocardiales</taxon>
        <taxon>Pseudonocardiaceae</taxon>
    </lineage>
</organism>
<accession>A0A1Q8CNF3</accession>
<keyword evidence="2" id="KW-1185">Reference proteome</keyword>
<evidence type="ECO:0000313" key="2">
    <source>
        <dbReference type="Proteomes" id="UP000185596"/>
    </source>
</evidence>
<comment type="caution">
    <text evidence="1">The sequence shown here is derived from an EMBL/GenBank/DDBJ whole genome shotgun (WGS) entry which is preliminary data.</text>
</comment>
<dbReference type="Proteomes" id="UP000185596">
    <property type="component" value="Unassembled WGS sequence"/>
</dbReference>
<reference evidence="1 2" key="1">
    <citation type="submission" date="2016-12" db="EMBL/GenBank/DDBJ databases">
        <title>The draft genome sequence of Actinophytocola sp. 11-183.</title>
        <authorList>
            <person name="Wang W."/>
            <person name="Yuan L."/>
        </authorList>
    </citation>
    <scope>NUCLEOTIDE SEQUENCE [LARGE SCALE GENOMIC DNA]</scope>
    <source>
        <strain evidence="1 2">11-183</strain>
    </source>
</reference>
<dbReference type="STRING" id="1912961.BU204_19305"/>
<protein>
    <submittedName>
        <fullName evidence="1">Uncharacterized protein</fullName>
    </submittedName>
</protein>
<sequence>MSEMSRSEPHYPDGLTMSVIEALLTEAEETATPRSQPTWAVLDGSAAQRRDRRIARRAIGAVVRALPAHLPEGFAAGEVA</sequence>
<dbReference type="AlphaFoldDB" id="A0A1Q8CNF3"/>